<evidence type="ECO:0000313" key="5">
    <source>
        <dbReference type="EMBL" id="CAB4937992.1"/>
    </source>
</evidence>
<evidence type="ECO:0000256" key="1">
    <source>
        <dbReference type="SAM" id="MobiDB-lite"/>
    </source>
</evidence>
<evidence type="ECO:0000313" key="3">
    <source>
        <dbReference type="EMBL" id="CAB4701608.1"/>
    </source>
</evidence>
<name>A0A6J7J681_9ZZZZ</name>
<dbReference type="EMBL" id="CAEZYF010000001">
    <property type="protein sequence ID" value="CAB4701608.1"/>
    <property type="molecule type" value="Genomic_DNA"/>
</dbReference>
<dbReference type="EMBL" id="CAFAAV010000059">
    <property type="protein sequence ID" value="CAB4814823.1"/>
    <property type="molecule type" value="Genomic_DNA"/>
</dbReference>
<reference evidence="5" key="1">
    <citation type="submission" date="2020-05" db="EMBL/GenBank/DDBJ databases">
        <authorList>
            <person name="Chiriac C."/>
            <person name="Salcher M."/>
            <person name="Ghai R."/>
            <person name="Kavagutti S V."/>
        </authorList>
    </citation>
    <scope>NUCLEOTIDE SEQUENCE</scope>
</reference>
<proteinExistence type="predicted"/>
<dbReference type="PROSITE" id="PS51257">
    <property type="entry name" value="PROKAR_LIPOPROTEIN"/>
    <property type="match status" value="1"/>
</dbReference>
<dbReference type="EMBL" id="CAFBMT010000010">
    <property type="protein sequence ID" value="CAB4937992.1"/>
    <property type="molecule type" value="Genomic_DNA"/>
</dbReference>
<gene>
    <name evidence="3" type="ORF">UFOPK2656_00093</name>
    <name evidence="4" type="ORF">UFOPK3099_00988</name>
    <name evidence="5" type="ORF">UFOPK3651_01943</name>
    <name evidence="6" type="ORF">UFOPK3931_01624</name>
    <name evidence="2" type="ORF">UFOPK4189_01697</name>
</gene>
<evidence type="ECO:0000313" key="4">
    <source>
        <dbReference type="EMBL" id="CAB4814823.1"/>
    </source>
</evidence>
<organism evidence="5">
    <name type="scientific">freshwater metagenome</name>
    <dbReference type="NCBI Taxonomy" id="449393"/>
    <lineage>
        <taxon>unclassified sequences</taxon>
        <taxon>metagenomes</taxon>
        <taxon>ecological metagenomes</taxon>
    </lineage>
</organism>
<protein>
    <submittedName>
        <fullName evidence="5">Unannotated protein</fullName>
    </submittedName>
</protein>
<sequence>MHVGRGRGAAHLVLGVTAAAALLLSACGKQDSTIIVRSADGVQVMTPAEVAAMRNAIESTIATVPGDTVPPGDDAASGDTVPPGDDAASGDTVPQNQDNRPPELRLFDAFGKFRTCIEDKGFAIEGDLRDPSNPAYLQPGYSETIQTCAARSDIVNVLAEVEATRSSLTPEEVQTRNETFVNLRDCLIDRGWTIETRTSDIGLLEPSVFQNADGELDERDINQCLSGLNIGP</sequence>
<evidence type="ECO:0000313" key="2">
    <source>
        <dbReference type="EMBL" id="CAB4363927.1"/>
    </source>
</evidence>
<evidence type="ECO:0000313" key="6">
    <source>
        <dbReference type="EMBL" id="CAB4993435.1"/>
    </source>
</evidence>
<accession>A0A6J7J681</accession>
<dbReference type="EMBL" id="CAESGF010000008">
    <property type="protein sequence ID" value="CAB4363927.1"/>
    <property type="molecule type" value="Genomic_DNA"/>
</dbReference>
<dbReference type="AlphaFoldDB" id="A0A6J7J681"/>
<dbReference type="EMBL" id="CAFBOL010000040">
    <property type="protein sequence ID" value="CAB4993435.1"/>
    <property type="molecule type" value="Genomic_DNA"/>
</dbReference>
<feature type="region of interest" description="Disordered" evidence="1">
    <location>
        <begin position="62"/>
        <end position="102"/>
    </location>
</feature>